<proteinExistence type="inferred from homology"/>
<evidence type="ECO:0000256" key="6">
    <source>
        <dbReference type="ARBA" id="ARBA00022801"/>
    </source>
</evidence>
<evidence type="ECO:0000256" key="8">
    <source>
        <dbReference type="ARBA" id="ARBA00047989"/>
    </source>
</evidence>
<dbReference type="InterPro" id="IPR038371">
    <property type="entry name" value="Cu_polyphenol_OxRdtase_sf"/>
</dbReference>
<dbReference type="PANTHER" id="PTHR30616:SF2">
    <property type="entry name" value="PURINE NUCLEOSIDE PHOSPHORYLASE LACC1"/>
    <property type="match status" value="1"/>
</dbReference>
<evidence type="ECO:0000256" key="7">
    <source>
        <dbReference type="ARBA" id="ARBA00022833"/>
    </source>
</evidence>
<keyword evidence="5" id="KW-0479">Metal-binding</keyword>
<keyword evidence="7" id="KW-0862">Zinc</keyword>
<comment type="function">
    <text evidence="2">Purine nucleoside enzyme that catalyzes the phosphorolysis of adenosine and inosine nucleosides, yielding D-ribose 1-phosphate and the respective free bases, adenine and hypoxanthine. Also catalyzes the phosphorolysis of S-methyl-5'-thioadenosine into adenine and S-methyl-5-thio-alpha-D-ribose 1-phosphate. Also has adenosine deaminase activity.</text>
</comment>
<dbReference type="AlphaFoldDB" id="A0A7Z9E497"/>
<comment type="catalytic activity">
    <reaction evidence="8">
        <text>adenosine + H2O + H(+) = inosine + NH4(+)</text>
        <dbReference type="Rhea" id="RHEA:24408"/>
        <dbReference type="ChEBI" id="CHEBI:15377"/>
        <dbReference type="ChEBI" id="CHEBI:15378"/>
        <dbReference type="ChEBI" id="CHEBI:16335"/>
        <dbReference type="ChEBI" id="CHEBI:17596"/>
        <dbReference type="ChEBI" id="CHEBI:28938"/>
        <dbReference type="EC" id="3.5.4.4"/>
    </reaction>
    <physiologicalReaction direction="left-to-right" evidence="8">
        <dbReference type="Rhea" id="RHEA:24409"/>
    </physiologicalReaction>
</comment>
<evidence type="ECO:0000313" key="12">
    <source>
        <dbReference type="EMBL" id="VXD24071.1"/>
    </source>
</evidence>
<evidence type="ECO:0000256" key="11">
    <source>
        <dbReference type="RuleBase" id="RU361274"/>
    </source>
</evidence>
<name>A0A7Z9E497_9CYAN</name>
<keyword evidence="6" id="KW-0378">Hydrolase</keyword>
<dbReference type="Pfam" id="PF02578">
    <property type="entry name" value="Cu-oxidase_4"/>
    <property type="match status" value="1"/>
</dbReference>
<gene>
    <name evidence="12" type="ORF">PL8927_790167</name>
</gene>
<dbReference type="Gene3D" id="3.60.140.10">
    <property type="entry name" value="CNF1/YfiH-like putative cysteine hydrolases"/>
    <property type="match status" value="1"/>
</dbReference>
<comment type="catalytic activity">
    <reaction evidence="10">
        <text>S-methyl-5'-thioadenosine + phosphate = 5-(methylsulfanyl)-alpha-D-ribose 1-phosphate + adenine</text>
        <dbReference type="Rhea" id="RHEA:11852"/>
        <dbReference type="ChEBI" id="CHEBI:16708"/>
        <dbReference type="ChEBI" id="CHEBI:17509"/>
        <dbReference type="ChEBI" id="CHEBI:43474"/>
        <dbReference type="ChEBI" id="CHEBI:58533"/>
        <dbReference type="EC" id="2.4.2.28"/>
    </reaction>
    <physiologicalReaction direction="left-to-right" evidence="10">
        <dbReference type="Rhea" id="RHEA:11853"/>
    </physiologicalReaction>
</comment>
<dbReference type="OrthoDB" id="4279at2"/>
<evidence type="ECO:0000256" key="1">
    <source>
        <dbReference type="ARBA" id="ARBA00000553"/>
    </source>
</evidence>
<reference evidence="12" key="1">
    <citation type="submission" date="2019-10" db="EMBL/GenBank/DDBJ databases">
        <authorList>
            <consortium name="Genoscope - CEA"/>
            <person name="William W."/>
        </authorList>
    </citation>
    <scope>NUCLEOTIDE SEQUENCE [LARGE SCALE GENOMIC DNA]</scope>
    <source>
        <strain evidence="12">BBR_PRJEB10992</strain>
    </source>
</reference>
<dbReference type="GO" id="GO:0016787">
    <property type="term" value="F:hydrolase activity"/>
    <property type="evidence" value="ECO:0007669"/>
    <property type="project" value="UniProtKB-KW"/>
</dbReference>
<evidence type="ECO:0000256" key="3">
    <source>
        <dbReference type="ARBA" id="ARBA00007353"/>
    </source>
</evidence>
<comment type="caution">
    <text evidence="12">The sequence shown here is derived from an EMBL/GenBank/DDBJ whole genome shotgun (WGS) entry which is preliminary data.</text>
</comment>
<dbReference type="GO" id="GO:0017061">
    <property type="term" value="F:S-methyl-5-thioadenosine phosphorylase activity"/>
    <property type="evidence" value="ECO:0007669"/>
    <property type="project" value="UniProtKB-EC"/>
</dbReference>
<accession>A0A7Z9E497</accession>
<evidence type="ECO:0000256" key="2">
    <source>
        <dbReference type="ARBA" id="ARBA00003215"/>
    </source>
</evidence>
<dbReference type="SUPFAM" id="SSF64438">
    <property type="entry name" value="CNF1/YfiH-like putative cysteine hydrolases"/>
    <property type="match status" value="1"/>
</dbReference>
<dbReference type="InterPro" id="IPR011324">
    <property type="entry name" value="Cytotoxic_necrot_fac-like_cat"/>
</dbReference>
<keyword evidence="13" id="KW-1185">Reference proteome</keyword>
<dbReference type="CDD" id="cd16833">
    <property type="entry name" value="YfiH"/>
    <property type="match status" value="1"/>
</dbReference>
<dbReference type="EMBL" id="CZCU02000156">
    <property type="protein sequence ID" value="VXD24071.1"/>
    <property type="molecule type" value="Genomic_DNA"/>
</dbReference>
<dbReference type="RefSeq" id="WP_083625816.1">
    <property type="nucleotide sequence ID" value="NZ_LR734880.1"/>
</dbReference>
<protein>
    <recommendedName>
        <fullName evidence="11">Purine nucleoside phosphorylase</fullName>
    </recommendedName>
</protein>
<comment type="similarity">
    <text evidence="3 11">Belongs to the purine nucleoside phosphorylase YfiH/LACC1 family.</text>
</comment>
<evidence type="ECO:0000256" key="5">
    <source>
        <dbReference type="ARBA" id="ARBA00022723"/>
    </source>
</evidence>
<dbReference type="GO" id="GO:0005507">
    <property type="term" value="F:copper ion binding"/>
    <property type="evidence" value="ECO:0007669"/>
    <property type="project" value="TreeGrafter"/>
</dbReference>
<evidence type="ECO:0000256" key="10">
    <source>
        <dbReference type="ARBA" id="ARBA00049893"/>
    </source>
</evidence>
<sequence length="262" mass="29059">MHTWYWQSWDGLPYLTCSLLKDWQHGFFTRSFSPRTPTDLVNVLQPAIPVYRVKQVHGNVVLKTGTVNPIDHLTSEEIPLIEADGLFAENSSEAVWVATADCVPVLIADAQTGKVAAVHAGWRGTAAKIVPEAIAHFQAVGSQLEDLRVALGPAISGQVYQVSLDVATQLAQSLISNTETETSTEILEQIYQLPNSPLFPDSEPNKVRLDVRRFNSLQLEQLGIIPDQVAIAPYCTYQDPNAFFSYRRDNLKKVQWSGIVSN</sequence>
<dbReference type="NCBIfam" id="TIGR00726">
    <property type="entry name" value="peptidoglycan editing factor PgeF"/>
    <property type="match status" value="1"/>
</dbReference>
<comment type="catalytic activity">
    <reaction evidence="1">
        <text>inosine + phosphate = alpha-D-ribose 1-phosphate + hypoxanthine</text>
        <dbReference type="Rhea" id="RHEA:27646"/>
        <dbReference type="ChEBI" id="CHEBI:17368"/>
        <dbReference type="ChEBI" id="CHEBI:17596"/>
        <dbReference type="ChEBI" id="CHEBI:43474"/>
        <dbReference type="ChEBI" id="CHEBI:57720"/>
        <dbReference type="EC" id="2.4.2.1"/>
    </reaction>
    <physiologicalReaction direction="left-to-right" evidence="1">
        <dbReference type="Rhea" id="RHEA:27647"/>
    </physiologicalReaction>
</comment>
<evidence type="ECO:0000256" key="4">
    <source>
        <dbReference type="ARBA" id="ARBA00022679"/>
    </source>
</evidence>
<keyword evidence="4" id="KW-0808">Transferase</keyword>
<evidence type="ECO:0000256" key="9">
    <source>
        <dbReference type="ARBA" id="ARBA00048968"/>
    </source>
</evidence>
<evidence type="ECO:0000313" key="13">
    <source>
        <dbReference type="Proteomes" id="UP000184550"/>
    </source>
</evidence>
<organism evidence="12 13">
    <name type="scientific">Planktothrix serta PCC 8927</name>
    <dbReference type="NCBI Taxonomy" id="671068"/>
    <lineage>
        <taxon>Bacteria</taxon>
        <taxon>Bacillati</taxon>
        <taxon>Cyanobacteriota</taxon>
        <taxon>Cyanophyceae</taxon>
        <taxon>Oscillatoriophycideae</taxon>
        <taxon>Oscillatoriales</taxon>
        <taxon>Microcoleaceae</taxon>
        <taxon>Planktothrix</taxon>
    </lineage>
</organism>
<dbReference type="Proteomes" id="UP000184550">
    <property type="component" value="Unassembled WGS sequence"/>
</dbReference>
<dbReference type="PANTHER" id="PTHR30616">
    <property type="entry name" value="UNCHARACTERIZED PROTEIN YFIH"/>
    <property type="match status" value="1"/>
</dbReference>
<comment type="catalytic activity">
    <reaction evidence="9">
        <text>adenosine + phosphate = alpha-D-ribose 1-phosphate + adenine</text>
        <dbReference type="Rhea" id="RHEA:27642"/>
        <dbReference type="ChEBI" id="CHEBI:16335"/>
        <dbReference type="ChEBI" id="CHEBI:16708"/>
        <dbReference type="ChEBI" id="CHEBI:43474"/>
        <dbReference type="ChEBI" id="CHEBI:57720"/>
        <dbReference type="EC" id="2.4.2.1"/>
    </reaction>
    <physiologicalReaction direction="left-to-right" evidence="9">
        <dbReference type="Rhea" id="RHEA:27643"/>
    </physiologicalReaction>
</comment>
<dbReference type="InterPro" id="IPR003730">
    <property type="entry name" value="Cu_polyphenol_OxRdtase"/>
</dbReference>